<dbReference type="PANTHER" id="PTHR14413">
    <property type="entry name" value="RIBOSOMAL PROTEIN L17"/>
    <property type="match status" value="1"/>
</dbReference>
<comment type="similarity">
    <text evidence="1 5">Belongs to the bacterial ribosomal protein bL17 family.</text>
</comment>
<evidence type="ECO:0000256" key="3">
    <source>
        <dbReference type="ARBA" id="ARBA00023274"/>
    </source>
</evidence>
<dbReference type="InterPro" id="IPR000456">
    <property type="entry name" value="Ribosomal_bL17"/>
</dbReference>
<feature type="compositionally biased region" description="Basic and acidic residues" evidence="7">
    <location>
        <begin position="145"/>
        <end position="159"/>
    </location>
</feature>
<evidence type="ECO:0000256" key="7">
    <source>
        <dbReference type="SAM" id="MobiDB-lite"/>
    </source>
</evidence>
<name>A0A1F5RH99_9BACT</name>
<dbReference type="PANTHER" id="PTHR14413:SF16">
    <property type="entry name" value="LARGE RIBOSOMAL SUBUNIT PROTEIN BL17M"/>
    <property type="match status" value="1"/>
</dbReference>
<reference evidence="8 9" key="1">
    <citation type="journal article" date="2016" name="Nat. Commun.">
        <title>Thousands of microbial genomes shed light on interconnected biogeochemical processes in an aquifer system.</title>
        <authorList>
            <person name="Anantharaman K."/>
            <person name="Brown C.T."/>
            <person name="Hug L.A."/>
            <person name="Sharon I."/>
            <person name="Castelle C.J."/>
            <person name="Probst A.J."/>
            <person name="Thomas B.C."/>
            <person name="Singh A."/>
            <person name="Wilkins M.J."/>
            <person name="Karaoz U."/>
            <person name="Brodie E.L."/>
            <person name="Williams K.H."/>
            <person name="Hubbard S.S."/>
            <person name="Banfield J.F."/>
        </authorList>
    </citation>
    <scope>NUCLEOTIDE SEQUENCE [LARGE SCALE GENOMIC DNA]</scope>
</reference>
<dbReference type="AlphaFoldDB" id="A0A1F5RH99"/>
<gene>
    <name evidence="8" type="ORF">A2024_11405</name>
</gene>
<evidence type="ECO:0000256" key="6">
    <source>
        <dbReference type="RuleBase" id="RU000661"/>
    </source>
</evidence>
<evidence type="ECO:0000256" key="5">
    <source>
        <dbReference type="RuleBase" id="RU000660"/>
    </source>
</evidence>
<evidence type="ECO:0000256" key="4">
    <source>
        <dbReference type="ARBA" id="ARBA00035494"/>
    </source>
</evidence>
<dbReference type="InterPro" id="IPR036373">
    <property type="entry name" value="Ribosomal_bL17_sf"/>
</dbReference>
<comment type="caution">
    <text evidence="8">The sequence shown here is derived from an EMBL/GenBank/DDBJ whole genome shotgun (WGS) entry which is preliminary data.</text>
</comment>
<protein>
    <recommendedName>
        <fullName evidence="4 6">50S ribosomal protein L17</fullName>
    </recommendedName>
</protein>
<dbReference type="Pfam" id="PF01196">
    <property type="entry name" value="Ribosomal_L17"/>
    <property type="match status" value="1"/>
</dbReference>
<dbReference type="EMBL" id="MFFM01000016">
    <property type="protein sequence ID" value="OGF13523.1"/>
    <property type="molecule type" value="Genomic_DNA"/>
</dbReference>
<organism evidence="8 9">
    <name type="scientific">Candidatus Edwardsbacteria bacterium GWF2_54_11</name>
    <dbReference type="NCBI Taxonomy" id="1817851"/>
    <lineage>
        <taxon>Bacteria</taxon>
        <taxon>Candidatus Edwardsiibacteriota</taxon>
    </lineage>
</organism>
<dbReference type="Gene3D" id="3.90.1030.10">
    <property type="entry name" value="Ribosomal protein L17"/>
    <property type="match status" value="1"/>
</dbReference>
<feature type="compositionally biased region" description="Basic and acidic residues" evidence="7">
    <location>
        <begin position="165"/>
        <end position="180"/>
    </location>
</feature>
<accession>A0A1F5RH99</accession>
<keyword evidence="2 5" id="KW-0689">Ribosomal protein</keyword>
<feature type="compositionally biased region" description="Basic residues" evidence="7">
    <location>
        <begin position="130"/>
        <end position="140"/>
    </location>
</feature>
<dbReference type="GO" id="GO:0003735">
    <property type="term" value="F:structural constituent of ribosome"/>
    <property type="evidence" value="ECO:0007669"/>
    <property type="project" value="InterPro"/>
</dbReference>
<dbReference type="SUPFAM" id="SSF64263">
    <property type="entry name" value="Prokaryotic ribosomal protein L17"/>
    <property type="match status" value="1"/>
</dbReference>
<dbReference type="GO" id="GO:0006412">
    <property type="term" value="P:translation"/>
    <property type="evidence" value="ECO:0007669"/>
    <property type="project" value="InterPro"/>
</dbReference>
<evidence type="ECO:0000256" key="2">
    <source>
        <dbReference type="ARBA" id="ARBA00022980"/>
    </source>
</evidence>
<evidence type="ECO:0000313" key="9">
    <source>
        <dbReference type="Proteomes" id="UP000177230"/>
    </source>
</evidence>
<feature type="region of interest" description="Disordered" evidence="7">
    <location>
        <begin position="124"/>
        <end position="180"/>
    </location>
</feature>
<dbReference type="Proteomes" id="UP000177230">
    <property type="component" value="Unassembled WGS sequence"/>
</dbReference>
<dbReference type="GO" id="GO:0022625">
    <property type="term" value="C:cytosolic large ribosomal subunit"/>
    <property type="evidence" value="ECO:0007669"/>
    <property type="project" value="TreeGrafter"/>
</dbReference>
<evidence type="ECO:0000313" key="8">
    <source>
        <dbReference type="EMBL" id="OGF13523.1"/>
    </source>
</evidence>
<keyword evidence="3 5" id="KW-0687">Ribonucleoprotein</keyword>
<sequence>MRHRKDTVKLSRTRSHRAALVSNMVTSLFKYERIKTTITKAMVIRRDAEHMISIAQKGTLAARRQVATVVKDQTVLRKLFDVIVPRMKDKKSGFISIVKLWPRHGDAALLAQMELFGAPDKVKPEEAGKKAKAAPKKKPASAKAAADKSEKKEEGEKKAPKAKKEKPEKKAVKKEAKKAE</sequence>
<dbReference type="NCBIfam" id="TIGR00059">
    <property type="entry name" value="L17"/>
    <property type="match status" value="1"/>
</dbReference>
<proteinExistence type="inferred from homology"/>
<evidence type="ECO:0000256" key="1">
    <source>
        <dbReference type="ARBA" id="ARBA00008777"/>
    </source>
</evidence>